<reference evidence="3" key="2">
    <citation type="submission" date="2015-01" db="EMBL/GenBank/DDBJ databases">
        <title>Evolutionary Origins and Diversification of the Mycorrhizal Mutualists.</title>
        <authorList>
            <consortium name="DOE Joint Genome Institute"/>
            <consortium name="Mycorrhizal Genomics Consortium"/>
            <person name="Kohler A."/>
            <person name="Kuo A."/>
            <person name="Nagy L.G."/>
            <person name="Floudas D."/>
            <person name="Copeland A."/>
            <person name="Barry K.W."/>
            <person name="Cichocki N."/>
            <person name="Veneault-Fourrey C."/>
            <person name="LaButti K."/>
            <person name="Lindquist E.A."/>
            <person name="Lipzen A."/>
            <person name="Lundell T."/>
            <person name="Morin E."/>
            <person name="Murat C."/>
            <person name="Riley R."/>
            <person name="Ohm R."/>
            <person name="Sun H."/>
            <person name="Tunlid A."/>
            <person name="Henrissat B."/>
            <person name="Grigoriev I.V."/>
            <person name="Hibbett D.S."/>
            <person name="Martin F."/>
        </authorList>
    </citation>
    <scope>NUCLEOTIDE SEQUENCE [LARGE SCALE GENOMIC DNA]</scope>
    <source>
        <strain evidence="3">Foug A</strain>
    </source>
</reference>
<gene>
    <name evidence="2" type="ORF">SCLCIDRAFT_1221632</name>
</gene>
<evidence type="ECO:0000313" key="3">
    <source>
        <dbReference type="Proteomes" id="UP000053989"/>
    </source>
</evidence>
<keyword evidence="3" id="KW-1185">Reference proteome</keyword>
<dbReference type="Proteomes" id="UP000053989">
    <property type="component" value="Unassembled WGS sequence"/>
</dbReference>
<protein>
    <submittedName>
        <fullName evidence="2">Uncharacterized protein</fullName>
    </submittedName>
</protein>
<name>A0A0C2YYY5_9AGAM</name>
<dbReference type="EMBL" id="KN822146">
    <property type="protein sequence ID" value="KIM54818.1"/>
    <property type="molecule type" value="Genomic_DNA"/>
</dbReference>
<proteinExistence type="predicted"/>
<dbReference type="AlphaFoldDB" id="A0A0C2YYY5"/>
<reference evidence="2 3" key="1">
    <citation type="submission" date="2014-04" db="EMBL/GenBank/DDBJ databases">
        <authorList>
            <consortium name="DOE Joint Genome Institute"/>
            <person name="Kuo A."/>
            <person name="Kohler A."/>
            <person name="Nagy L.G."/>
            <person name="Floudas D."/>
            <person name="Copeland A."/>
            <person name="Barry K.W."/>
            <person name="Cichocki N."/>
            <person name="Veneault-Fourrey C."/>
            <person name="LaButti K."/>
            <person name="Lindquist E.A."/>
            <person name="Lipzen A."/>
            <person name="Lundell T."/>
            <person name="Morin E."/>
            <person name="Murat C."/>
            <person name="Sun H."/>
            <person name="Tunlid A."/>
            <person name="Henrissat B."/>
            <person name="Grigoriev I.V."/>
            <person name="Hibbett D.S."/>
            <person name="Martin F."/>
            <person name="Nordberg H.P."/>
            <person name="Cantor M.N."/>
            <person name="Hua S.X."/>
        </authorList>
    </citation>
    <scope>NUCLEOTIDE SEQUENCE [LARGE SCALE GENOMIC DNA]</scope>
    <source>
        <strain evidence="2 3">Foug A</strain>
    </source>
</reference>
<organism evidence="2 3">
    <name type="scientific">Scleroderma citrinum Foug A</name>
    <dbReference type="NCBI Taxonomy" id="1036808"/>
    <lineage>
        <taxon>Eukaryota</taxon>
        <taxon>Fungi</taxon>
        <taxon>Dikarya</taxon>
        <taxon>Basidiomycota</taxon>
        <taxon>Agaricomycotina</taxon>
        <taxon>Agaricomycetes</taxon>
        <taxon>Agaricomycetidae</taxon>
        <taxon>Boletales</taxon>
        <taxon>Sclerodermatineae</taxon>
        <taxon>Sclerodermataceae</taxon>
        <taxon>Scleroderma</taxon>
    </lineage>
</organism>
<feature type="compositionally biased region" description="Basic and acidic residues" evidence="1">
    <location>
        <begin position="30"/>
        <end position="51"/>
    </location>
</feature>
<dbReference type="HOGENOM" id="CLU_3107732_0_0_1"/>
<evidence type="ECO:0000256" key="1">
    <source>
        <dbReference type="SAM" id="MobiDB-lite"/>
    </source>
</evidence>
<dbReference type="InParanoid" id="A0A0C2YYY5"/>
<feature type="region of interest" description="Disordered" evidence="1">
    <location>
        <begin position="23"/>
        <end position="51"/>
    </location>
</feature>
<sequence>MTAACLPPKGLRHITITSYWKRMKRKRTRTKTEAKEKGKDIIARGANHNKE</sequence>
<evidence type="ECO:0000313" key="2">
    <source>
        <dbReference type="EMBL" id="KIM54818.1"/>
    </source>
</evidence>
<accession>A0A0C2YYY5</accession>